<evidence type="ECO:0000313" key="3">
    <source>
        <dbReference type="Proteomes" id="UP000005867"/>
    </source>
</evidence>
<keyword evidence="2" id="KW-0255">Endonuclease</keyword>
<organism evidence="2 3">
    <name type="scientific">Pyrobaculum ferrireducens</name>
    <dbReference type="NCBI Taxonomy" id="1104324"/>
    <lineage>
        <taxon>Archaea</taxon>
        <taxon>Thermoproteota</taxon>
        <taxon>Thermoprotei</taxon>
        <taxon>Thermoproteales</taxon>
        <taxon>Thermoproteaceae</taxon>
        <taxon>Pyrobaculum</taxon>
    </lineage>
</organism>
<proteinExistence type="predicted"/>
<dbReference type="STRING" id="1104324.P186_1414"/>
<keyword evidence="2" id="KW-0540">Nuclease</keyword>
<dbReference type="KEGG" id="pyr:P186_1414"/>
<dbReference type="InterPro" id="IPR019287">
    <property type="entry name" value="Hday_junct_resolvase-rel_dom"/>
</dbReference>
<accession>G7VE68</accession>
<name>G7VE68_9CREN</name>
<keyword evidence="2" id="KW-0378">Hydrolase</keyword>
<dbReference type="Pfam" id="PF10107">
    <property type="entry name" value="Endonuc_Holl"/>
    <property type="match status" value="1"/>
</dbReference>
<sequence length="156" mass="18296">MEKTRRGEAESRAGDIEERYKTELERWRLEKEAEIREDAIRRSISTLLGRIGEQLAPLLMTQTLGVDPRDLRFLGTPVDYIAFKGLSQDNPQEILFIEVNSGKTTRLTEKQQAIKRLVEEKRVKWVTLHIADIADQLHRLVDREIQSQQTWYVDTY</sequence>
<reference evidence="2 3" key="1">
    <citation type="journal article" date="2012" name="J. Bacteriol.">
        <title>Complete genome sequence of strain 1860, a crenarchaeon of the genus pyrobaculum able to grow with various electron acceptors.</title>
        <authorList>
            <person name="Mardanov A.V."/>
            <person name="Gumerov V.M."/>
            <person name="Slobodkina G.B."/>
            <person name="Beletsky A.V."/>
            <person name="Bonch-Osmolovskaya E.A."/>
            <person name="Ravin N.V."/>
            <person name="Skryabin K.G."/>
        </authorList>
    </citation>
    <scope>NUCLEOTIDE SEQUENCE [LARGE SCALE GENOMIC DNA]</scope>
    <source>
        <strain evidence="2 3">1860</strain>
    </source>
</reference>
<dbReference type="OrthoDB" id="29270at2157"/>
<dbReference type="HOGENOM" id="CLU_1682771_0_0_2"/>
<dbReference type="AlphaFoldDB" id="G7VE68"/>
<dbReference type="EMBL" id="CP003098">
    <property type="protein sequence ID" value="AET32841.1"/>
    <property type="molecule type" value="Genomic_DNA"/>
</dbReference>
<dbReference type="Proteomes" id="UP000005867">
    <property type="component" value="Chromosome"/>
</dbReference>
<evidence type="ECO:0000313" key="2">
    <source>
        <dbReference type="EMBL" id="AET32841.1"/>
    </source>
</evidence>
<dbReference type="GO" id="GO:0004519">
    <property type="term" value="F:endonuclease activity"/>
    <property type="evidence" value="ECO:0007669"/>
    <property type="project" value="UniProtKB-KW"/>
</dbReference>
<keyword evidence="3" id="KW-1185">Reference proteome</keyword>
<feature type="domain" description="Holliday junction resolvase-related" evidence="1">
    <location>
        <begin position="14"/>
        <end position="130"/>
    </location>
</feature>
<dbReference type="eggNOG" id="arCOG05252">
    <property type="taxonomic scope" value="Archaea"/>
</dbReference>
<protein>
    <submittedName>
        <fullName evidence="2">Secreted endonuclease-like protein</fullName>
    </submittedName>
</protein>
<dbReference type="BioCyc" id="PSP1104324:GJSN-1391-MONOMER"/>
<gene>
    <name evidence="2" type="ORF">P186_1414</name>
</gene>
<evidence type="ECO:0000259" key="1">
    <source>
        <dbReference type="Pfam" id="PF10107"/>
    </source>
</evidence>